<proteinExistence type="predicted"/>
<gene>
    <name evidence="1" type="ORF">QQX09_10120</name>
</gene>
<dbReference type="Proteomes" id="UP001172728">
    <property type="component" value="Unassembled WGS sequence"/>
</dbReference>
<dbReference type="EMBL" id="JAUHPW010000007">
    <property type="protein sequence ID" value="MDN4476209.1"/>
    <property type="molecule type" value="Genomic_DNA"/>
</dbReference>
<sequence>MTDVAIILTPIPRPRFLTALCAVNGIRGHVLETSGGPIAVLDDASPEHVEKAARAVSGFIKGPEFLVAESREGNVRVQVWKAGAMEREVPAGLALADSPGVVTSLLTRASTFEEIADTHEDKVHSTHIGRIKAYRELIKEANALRKDIGA</sequence>
<accession>A0ABT8GC14</accession>
<evidence type="ECO:0000313" key="1">
    <source>
        <dbReference type="EMBL" id="MDN4476209.1"/>
    </source>
</evidence>
<protein>
    <submittedName>
        <fullName evidence="1">Uncharacterized protein</fullName>
    </submittedName>
</protein>
<comment type="caution">
    <text evidence="1">The sequence shown here is derived from an EMBL/GenBank/DDBJ whole genome shotgun (WGS) entry which is preliminary data.</text>
</comment>
<reference evidence="1" key="1">
    <citation type="submission" date="2023-06" db="EMBL/GenBank/DDBJ databases">
        <title>Sysu t00192.</title>
        <authorList>
            <person name="Gao L."/>
            <person name="Fang B.-Z."/>
            <person name="Li W.-J."/>
        </authorList>
    </citation>
    <scope>NUCLEOTIDE SEQUENCE</scope>
    <source>
        <strain evidence="1">SYSU T00192</strain>
    </source>
</reference>
<keyword evidence="2" id="KW-1185">Reference proteome</keyword>
<evidence type="ECO:0000313" key="2">
    <source>
        <dbReference type="Proteomes" id="UP001172728"/>
    </source>
</evidence>
<organism evidence="1 2">
    <name type="scientific">Demequina litoralis</name>
    <dbReference type="NCBI Taxonomy" id="3051660"/>
    <lineage>
        <taxon>Bacteria</taxon>
        <taxon>Bacillati</taxon>
        <taxon>Actinomycetota</taxon>
        <taxon>Actinomycetes</taxon>
        <taxon>Micrococcales</taxon>
        <taxon>Demequinaceae</taxon>
        <taxon>Demequina</taxon>
    </lineage>
</organism>
<dbReference type="RefSeq" id="WP_301134189.1">
    <property type="nucleotide sequence ID" value="NZ_JAUHPW010000007.1"/>
</dbReference>
<name>A0ABT8GC14_9MICO</name>